<dbReference type="PIRSF" id="PIRSF039090">
    <property type="entry name" value="Flis"/>
    <property type="match status" value="1"/>
</dbReference>
<organism evidence="7 8">
    <name type="scientific">Crenobacter intestini</name>
    <dbReference type="NCBI Taxonomy" id="2563443"/>
    <lineage>
        <taxon>Bacteria</taxon>
        <taxon>Pseudomonadati</taxon>
        <taxon>Pseudomonadota</taxon>
        <taxon>Betaproteobacteria</taxon>
        <taxon>Neisseriales</taxon>
        <taxon>Neisseriaceae</taxon>
        <taxon>Crenobacter</taxon>
    </lineage>
</organism>
<comment type="caution">
    <text evidence="7">The sequence shown here is derived from an EMBL/GenBank/DDBJ whole genome shotgun (WGS) entry which is preliminary data.</text>
</comment>
<evidence type="ECO:0000256" key="2">
    <source>
        <dbReference type="ARBA" id="ARBA00008787"/>
    </source>
</evidence>
<dbReference type="GO" id="GO:0005829">
    <property type="term" value="C:cytosol"/>
    <property type="evidence" value="ECO:0007669"/>
    <property type="project" value="UniProtKB-SubCell"/>
</dbReference>
<dbReference type="OrthoDB" id="9792010at2"/>
<proteinExistence type="inferred from homology"/>
<dbReference type="PANTHER" id="PTHR34773">
    <property type="entry name" value="FLAGELLAR SECRETION CHAPERONE FLIS"/>
    <property type="match status" value="1"/>
</dbReference>
<comment type="subcellular location">
    <subcellularLocation>
        <location evidence="1 6">Cytoplasm</location>
        <location evidence="1 6">Cytosol</location>
    </subcellularLocation>
</comment>
<dbReference type="AlphaFoldDB" id="A0A4T0V0Y1"/>
<gene>
    <name evidence="7" type="primary">fliS</name>
    <name evidence="7" type="ORF">E5K04_06105</name>
</gene>
<evidence type="ECO:0000313" key="8">
    <source>
        <dbReference type="Proteomes" id="UP000308891"/>
    </source>
</evidence>
<keyword evidence="7" id="KW-0969">Cilium</keyword>
<accession>A0A4T0V0Y1</accession>
<dbReference type="CDD" id="cd16098">
    <property type="entry name" value="FliS"/>
    <property type="match status" value="1"/>
</dbReference>
<comment type="similarity">
    <text evidence="2 6">Belongs to the FliS family.</text>
</comment>
<dbReference type="EMBL" id="STGJ01000005">
    <property type="protein sequence ID" value="TIC84786.1"/>
    <property type="molecule type" value="Genomic_DNA"/>
</dbReference>
<dbReference type="Proteomes" id="UP000308891">
    <property type="component" value="Unassembled WGS sequence"/>
</dbReference>
<sequence length="131" mass="13898">MQQAYGSSALETEVASASPHKLVQMLLDGALQAIRLARLQMAQGKVAEKGRLIGKAIAIVDEGLRNALDMEQGELAANLSALYEYCTARLLYANLNNDAAALDEVEALLGEIREAWVGIGQPQPVAAHAGL</sequence>
<keyword evidence="7" id="KW-0966">Cell projection</keyword>
<dbReference type="NCBIfam" id="TIGR00208">
    <property type="entry name" value="fliS"/>
    <property type="match status" value="1"/>
</dbReference>
<keyword evidence="8" id="KW-1185">Reference proteome</keyword>
<evidence type="ECO:0000256" key="5">
    <source>
        <dbReference type="ARBA" id="ARBA00023186"/>
    </source>
</evidence>
<reference evidence="7 8" key="1">
    <citation type="submission" date="2019-04" db="EMBL/GenBank/DDBJ databases">
        <title>Crenobacter sp. nov.</title>
        <authorList>
            <person name="Shi S."/>
        </authorList>
    </citation>
    <scope>NUCLEOTIDE SEQUENCE [LARGE SCALE GENOMIC DNA]</scope>
    <source>
        <strain evidence="7 8">GY 70310</strain>
    </source>
</reference>
<evidence type="ECO:0000256" key="3">
    <source>
        <dbReference type="ARBA" id="ARBA00022490"/>
    </source>
</evidence>
<keyword evidence="7" id="KW-0282">Flagellum</keyword>
<evidence type="ECO:0000256" key="6">
    <source>
        <dbReference type="PIRNR" id="PIRNR039090"/>
    </source>
</evidence>
<dbReference type="InterPro" id="IPR036584">
    <property type="entry name" value="FliS_sf"/>
</dbReference>
<dbReference type="GO" id="GO:0044780">
    <property type="term" value="P:bacterial-type flagellum assembly"/>
    <property type="evidence" value="ECO:0007669"/>
    <property type="project" value="InterPro"/>
</dbReference>
<name>A0A4T0V0Y1_9NEIS</name>
<evidence type="ECO:0000313" key="7">
    <source>
        <dbReference type="EMBL" id="TIC84786.1"/>
    </source>
</evidence>
<evidence type="ECO:0000256" key="4">
    <source>
        <dbReference type="ARBA" id="ARBA00022795"/>
    </source>
</evidence>
<keyword evidence="4 6" id="KW-1005">Bacterial flagellum biogenesis</keyword>
<protein>
    <recommendedName>
        <fullName evidence="6">Flagellar secretion chaperone FliS</fullName>
    </recommendedName>
</protein>
<keyword evidence="3 6" id="KW-0963">Cytoplasm</keyword>
<dbReference type="PANTHER" id="PTHR34773:SF1">
    <property type="entry name" value="FLAGELLAR SECRETION CHAPERONE FLIS"/>
    <property type="match status" value="1"/>
</dbReference>
<evidence type="ECO:0000256" key="1">
    <source>
        <dbReference type="ARBA" id="ARBA00004514"/>
    </source>
</evidence>
<dbReference type="Gene3D" id="1.20.120.340">
    <property type="entry name" value="Flagellar protein FliS"/>
    <property type="match status" value="1"/>
</dbReference>
<dbReference type="SUPFAM" id="SSF101116">
    <property type="entry name" value="Flagellar export chaperone FliS"/>
    <property type="match status" value="1"/>
</dbReference>
<dbReference type="Pfam" id="PF02561">
    <property type="entry name" value="FliS"/>
    <property type="match status" value="1"/>
</dbReference>
<dbReference type="InterPro" id="IPR003713">
    <property type="entry name" value="FliS"/>
</dbReference>
<keyword evidence="5" id="KW-0143">Chaperone</keyword>
<dbReference type="GO" id="GO:0071973">
    <property type="term" value="P:bacterial-type flagellum-dependent cell motility"/>
    <property type="evidence" value="ECO:0007669"/>
    <property type="project" value="TreeGrafter"/>
</dbReference>